<dbReference type="Gene3D" id="3.40.190.170">
    <property type="entry name" value="Bacterial extracellular solute-binding protein, family 7"/>
    <property type="match status" value="1"/>
</dbReference>
<accession>A0A5J5I661</accession>
<evidence type="ECO:0000313" key="4">
    <source>
        <dbReference type="EMBL" id="KAA9031225.1"/>
    </source>
</evidence>
<keyword evidence="3" id="KW-0732">Signal</keyword>
<dbReference type="PANTHER" id="PTHR33376">
    <property type="match status" value="1"/>
</dbReference>
<dbReference type="NCBIfam" id="TIGR00787">
    <property type="entry name" value="dctP"/>
    <property type="match status" value="1"/>
</dbReference>
<protein>
    <submittedName>
        <fullName evidence="4">DctP family TRAP transporter solute-binding subunit</fullName>
    </submittedName>
</protein>
<dbReference type="PANTHER" id="PTHR33376:SF7">
    <property type="entry name" value="C4-DICARBOXYLATE-BINDING PROTEIN DCTB"/>
    <property type="match status" value="1"/>
</dbReference>
<comment type="similarity">
    <text evidence="1">Belongs to the bacterial solute-binding protein 7 family.</text>
</comment>
<evidence type="ECO:0000256" key="1">
    <source>
        <dbReference type="ARBA" id="ARBA00009023"/>
    </source>
</evidence>
<dbReference type="Proteomes" id="UP000326671">
    <property type="component" value="Unassembled WGS sequence"/>
</dbReference>
<dbReference type="NCBIfam" id="NF037995">
    <property type="entry name" value="TRAP_S1"/>
    <property type="match status" value="1"/>
</dbReference>
<dbReference type="EMBL" id="VYKL01000005">
    <property type="protein sequence ID" value="KAA9031225.1"/>
    <property type="molecule type" value="Genomic_DNA"/>
</dbReference>
<dbReference type="GO" id="GO:0030288">
    <property type="term" value="C:outer membrane-bounded periplasmic space"/>
    <property type="evidence" value="ECO:0007669"/>
    <property type="project" value="InterPro"/>
</dbReference>
<dbReference type="InterPro" id="IPR018389">
    <property type="entry name" value="DctP_fam"/>
</dbReference>
<proteinExistence type="inferred from homology"/>
<keyword evidence="5" id="KW-1185">Reference proteome</keyword>
<dbReference type="RefSeq" id="WP_150438308.1">
    <property type="nucleotide sequence ID" value="NZ_VYKL01000005.1"/>
</dbReference>
<keyword evidence="2" id="KW-0813">Transport</keyword>
<dbReference type="InterPro" id="IPR004682">
    <property type="entry name" value="TRAP_DctP"/>
</dbReference>
<name>A0A5J5I661_9BACI</name>
<evidence type="ECO:0000256" key="3">
    <source>
        <dbReference type="ARBA" id="ARBA00022729"/>
    </source>
</evidence>
<reference evidence="4 5" key="1">
    <citation type="submission" date="2019-09" db="EMBL/GenBank/DDBJ databases">
        <title>Whole genome sequences of isolates from the Mars Exploration Rovers.</title>
        <authorList>
            <person name="Seuylemezian A."/>
            <person name="Vaishampayan P."/>
        </authorList>
    </citation>
    <scope>NUCLEOTIDE SEQUENCE [LARGE SCALE GENOMIC DNA]</scope>
    <source>
        <strain evidence="4 5">MER_TA_151</strain>
    </source>
</reference>
<comment type="caution">
    <text evidence="4">The sequence shown here is derived from an EMBL/GenBank/DDBJ whole genome shotgun (WGS) entry which is preliminary data.</text>
</comment>
<dbReference type="AlphaFoldDB" id="A0A5J5I661"/>
<evidence type="ECO:0000256" key="2">
    <source>
        <dbReference type="ARBA" id="ARBA00022448"/>
    </source>
</evidence>
<dbReference type="PIRSF" id="PIRSF006470">
    <property type="entry name" value="DctB"/>
    <property type="match status" value="1"/>
</dbReference>
<organism evidence="4 5">
    <name type="scientific">Niallia endozanthoxylica</name>
    <dbReference type="NCBI Taxonomy" id="2036016"/>
    <lineage>
        <taxon>Bacteria</taxon>
        <taxon>Bacillati</taxon>
        <taxon>Bacillota</taxon>
        <taxon>Bacilli</taxon>
        <taxon>Bacillales</taxon>
        <taxon>Bacillaceae</taxon>
        <taxon>Niallia</taxon>
    </lineage>
</organism>
<evidence type="ECO:0000313" key="5">
    <source>
        <dbReference type="Proteomes" id="UP000326671"/>
    </source>
</evidence>
<gene>
    <name evidence="4" type="ORF">F4V44_01990</name>
</gene>
<dbReference type="OrthoDB" id="9776801at2"/>
<dbReference type="InterPro" id="IPR038404">
    <property type="entry name" value="TRAP_DctP_sf"/>
</dbReference>
<dbReference type="GO" id="GO:0055085">
    <property type="term" value="P:transmembrane transport"/>
    <property type="evidence" value="ECO:0007669"/>
    <property type="project" value="InterPro"/>
</dbReference>
<sequence>MKHFVITSLLTVIGLVVFILIDTETIFPQERMTIDEEQQGLEDQITIVFSHVVAENTPKGLAAQKFAELVSKKTDGRVRVEVYPNGILYSDHEELEALKRGEIQMIAPSYTNMTELVPEWKVLDLPFLFRDYDHAKAVFTRETGKELLHFLDNENMKALAFWSNGFKQMTSSVHPLLEPADFKNLTFRVMSGDVLKKQFQLLGAKPVTASFTDVYSSLERHQFDGQENTISNIYSKGLYKFQPYLTLSNHGYLGYSVIINNKFWNRIPADIQLQIIDAMLETTIWNMDESKTMNESQLEEMKRQTGISIYDFPIEAKSRWMEKFQPLYKEVEGQVTNSIITKILNTGK</sequence>
<dbReference type="Pfam" id="PF03480">
    <property type="entry name" value="DctP"/>
    <property type="match status" value="1"/>
</dbReference>